<dbReference type="CDD" id="cd04481">
    <property type="entry name" value="RPA1_DBD_B_like"/>
    <property type="match status" value="1"/>
</dbReference>
<dbReference type="PANTHER" id="PTHR47165">
    <property type="entry name" value="OS03G0429900 PROTEIN"/>
    <property type="match status" value="1"/>
</dbReference>
<dbReference type="Gene3D" id="2.40.50.140">
    <property type="entry name" value="Nucleic acid-binding proteins"/>
    <property type="match status" value="2"/>
</dbReference>
<name>A0A7J7E1Z5_TRIWF</name>
<keyword evidence="1" id="KW-0812">Transmembrane</keyword>
<keyword evidence="3" id="KW-1185">Reference proteome</keyword>
<dbReference type="InterPro" id="IPR012340">
    <property type="entry name" value="NA-bd_OB-fold"/>
</dbReference>
<evidence type="ECO:0000313" key="2">
    <source>
        <dbReference type="EMBL" id="KAF5752607.1"/>
    </source>
</evidence>
<dbReference type="InParanoid" id="A0A7J7E1Z5"/>
<dbReference type="Proteomes" id="UP000593562">
    <property type="component" value="Unassembled WGS sequence"/>
</dbReference>
<evidence type="ECO:0008006" key="4">
    <source>
        <dbReference type="Google" id="ProtNLM"/>
    </source>
</evidence>
<proteinExistence type="predicted"/>
<feature type="transmembrane region" description="Helical" evidence="1">
    <location>
        <begin position="85"/>
        <end position="105"/>
    </location>
</feature>
<evidence type="ECO:0000256" key="1">
    <source>
        <dbReference type="SAM" id="Phobius"/>
    </source>
</evidence>
<comment type="caution">
    <text evidence="2">The sequence shown here is derived from an EMBL/GenBank/DDBJ whole genome shotgun (WGS) entry which is preliminary data.</text>
</comment>
<dbReference type="SUPFAM" id="SSF50249">
    <property type="entry name" value="Nucleic acid-binding proteins"/>
    <property type="match status" value="2"/>
</dbReference>
<keyword evidence="1" id="KW-1133">Transmembrane helix</keyword>
<dbReference type="EMBL" id="JAAARO010000001">
    <property type="protein sequence ID" value="KAF5752607.1"/>
    <property type="molecule type" value="Genomic_DNA"/>
</dbReference>
<keyword evidence="1" id="KW-0472">Membrane</keyword>
<gene>
    <name evidence="2" type="ORF">HS088_TW01G00522</name>
</gene>
<sequence length="334" mass="38769">MESKEITITRDNRNKETEKIFHDVFEHKLNKKKNKKNKEVKFVACGSCTWVFAVESFVLFSPSGFWCLQHQHRCTAVEVVYHRRILELFVGAPWLFFIFFAEVVYRRLPLLRWRSTHTQFPRNTDEDRVMEIVEERKPELSMKDIPVTLWGTNAEGFDEKNVIDLARKEPLIAILTAMTVRAFKGETTLSSTSATRIYLNLDTEDVHAFRSRLAYPLEVTTLAQSPEDKQSHVNAAISSRKTIYELLRLDRFADLGKKFICEATIKEIDASRGWWYNACSKCKVGVTNYDGILSCRKCGPIESLPIPWYKLDAIAADDSGEAHFFMFGKMWRSW</sequence>
<reference evidence="2 3" key="1">
    <citation type="journal article" date="2020" name="Nat. Commun.">
        <title>Genome of Tripterygium wilfordii and identification of cytochrome P450 involved in triptolide biosynthesis.</title>
        <authorList>
            <person name="Tu L."/>
            <person name="Su P."/>
            <person name="Zhang Z."/>
            <person name="Gao L."/>
            <person name="Wang J."/>
            <person name="Hu T."/>
            <person name="Zhou J."/>
            <person name="Zhang Y."/>
            <person name="Zhao Y."/>
            <person name="Liu Y."/>
            <person name="Song Y."/>
            <person name="Tong Y."/>
            <person name="Lu Y."/>
            <person name="Yang J."/>
            <person name="Xu C."/>
            <person name="Jia M."/>
            <person name="Peters R.J."/>
            <person name="Huang L."/>
            <person name="Gao W."/>
        </authorList>
    </citation>
    <scope>NUCLEOTIDE SEQUENCE [LARGE SCALE GENOMIC DNA]</scope>
    <source>
        <strain evidence="3">cv. XIE 37</strain>
        <tissue evidence="2">Leaf</tissue>
    </source>
</reference>
<evidence type="ECO:0000313" key="3">
    <source>
        <dbReference type="Proteomes" id="UP000593562"/>
    </source>
</evidence>
<organism evidence="2 3">
    <name type="scientific">Tripterygium wilfordii</name>
    <name type="common">Thunder God vine</name>
    <dbReference type="NCBI Taxonomy" id="458696"/>
    <lineage>
        <taxon>Eukaryota</taxon>
        <taxon>Viridiplantae</taxon>
        <taxon>Streptophyta</taxon>
        <taxon>Embryophyta</taxon>
        <taxon>Tracheophyta</taxon>
        <taxon>Spermatophyta</taxon>
        <taxon>Magnoliopsida</taxon>
        <taxon>eudicotyledons</taxon>
        <taxon>Gunneridae</taxon>
        <taxon>Pentapetalae</taxon>
        <taxon>rosids</taxon>
        <taxon>fabids</taxon>
        <taxon>Celastrales</taxon>
        <taxon>Celastraceae</taxon>
        <taxon>Tripterygium</taxon>
    </lineage>
</organism>
<accession>A0A7J7E1Z5</accession>
<dbReference type="AlphaFoldDB" id="A0A7J7E1Z5"/>
<protein>
    <recommendedName>
        <fullName evidence="4">Replication factor A C-terminal domain-containing protein</fullName>
    </recommendedName>
</protein>
<dbReference type="PANTHER" id="PTHR47165:SF4">
    <property type="entry name" value="OS03G0429900 PROTEIN"/>
    <property type="match status" value="1"/>
</dbReference>